<dbReference type="Pfam" id="PF13883">
    <property type="entry name" value="CREG_beta-barrel"/>
    <property type="match status" value="1"/>
</dbReference>
<gene>
    <name evidence="3" type="ORF">PBRASI_LOCUS1055</name>
</gene>
<comment type="caution">
    <text evidence="3">The sequence shown here is derived from an EMBL/GenBank/DDBJ whole genome shotgun (WGS) entry which is preliminary data.</text>
</comment>
<organism evidence="3 4">
    <name type="scientific">Paraglomus brasilianum</name>
    <dbReference type="NCBI Taxonomy" id="144538"/>
    <lineage>
        <taxon>Eukaryota</taxon>
        <taxon>Fungi</taxon>
        <taxon>Fungi incertae sedis</taxon>
        <taxon>Mucoromycota</taxon>
        <taxon>Glomeromycotina</taxon>
        <taxon>Glomeromycetes</taxon>
        <taxon>Paraglomerales</taxon>
        <taxon>Paraglomeraceae</taxon>
        <taxon>Paraglomus</taxon>
    </lineage>
</organism>
<dbReference type="InterPro" id="IPR055343">
    <property type="entry name" value="CREG_beta-barrel"/>
</dbReference>
<evidence type="ECO:0000313" key="3">
    <source>
        <dbReference type="EMBL" id="CAG8470667.1"/>
    </source>
</evidence>
<keyword evidence="4" id="KW-1185">Reference proteome</keyword>
<reference evidence="3" key="1">
    <citation type="submission" date="2021-06" db="EMBL/GenBank/DDBJ databases">
        <authorList>
            <person name="Kallberg Y."/>
            <person name="Tangrot J."/>
            <person name="Rosling A."/>
        </authorList>
    </citation>
    <scope>NUCLEOTIDE SEQUENCE</scope>
    <source>
        <strain evidence="3">BR232B</strain>
    </source>
</reference>
<dbReference type="InterPro" id="IPR012349">
    <property type="entry name" value="Split_barrel_FMN-bd"/>
</dbReference>
<dbReference type="PANTHER" id="PTHR37273">
    <property type="entry name" value="CHROMOSOME 8, WHOLE GENOME SHOTGUN SEQUENCE"/>
    <property type="match status" value="1"/>
</dbReference>
<dbReference type="EMBL" id="CAJVPI010000063">
    <property type="protein sequence ID" value="CAG8470667.1"/>
    <property type="molecule type" value="Genomic_DNA"/>
</dbReference>
<name>A0A9N8VYC6_9GLOM</name>
<feature type="domain" description="CREG-like beta-barrel" evidence="2">
    <location>
        <begin position="25"/>
        <end position="189"/>
    </location>
</feature>
<dbReference type="AlphaFoldDB" id="A0A9N8VYC6"/>
<dbReference type="PANTHER" id="PTHR37273:SF1">
    <property type="entry name" value="ADL397C-AP"/>
    <property type="match status" value="1"/>
</dbReference>
<dbReference type="Proteomes" id="UP000789739">
    <property type="component" value="Unassembled WGS sequence"/>
</dbReference>
<feature type="signal peptide" evidence="1">
    <location>
        <begin position="1"/>
        <end position="18"/>
    </location>
</feature>
<evidence type="ECO:0000256" key="1">
    <source>
        <dbReference type="SAM" id="SignalP"/>
    </source>
</evidence>
<dbReference type="OrthoDB" id="2138282at2759"/>
<sequence>MRLYYAFFCLIVIVASTCIPPLSETPEDAARIARRLVRDTTIGTLVTTMNSEDREGLGGYPFGLMDYYTDECPSSGNLLLLLTPLQLNLRNTRSNDWKASFTIRQLGNNTFNPVEKPRVNLFGSIEKVPESEVTNVQECFLKAHKDAIYWIPGRSHDFSFYRFVVKDIYYVGGFGGLHYIGWVDKDLYFDANLHENLNSNTKSSFSLIKED</sequence>
<accession>A0A9N8VYC6</accession>
<evidence type="ECO:0000313" key="4">
    <source>
        <dbReference type="Proteomes" id="UP000789739"/>
    </source>
</evidence>
<feature type="chain" id="PRO_5040441004" evidence="1">
    <location>
        <begin position="19"/>
        <end position="211"/>
    </location>
</feature>
<protein>
    <submittedName>
        <fullName evidence="3">2923_t:CDS:1</fullName>
    </submittedName>
</protein>
<evidence type="ECO:0000259" key="2">
    <source>
        <dbReference type="Pfam" id="PF13883"/>
    </source>
</evidence>
<keyword evidence="1" id="KW-0732">Signal</keyword>
<proteinExistence type="predicted"/>
<dbReference type="Gene3D" id="2.30.110.10">
    <property type="entry name" value="Electron Transport, Fmn-binding Protein, Chain A"/>
    <property type="match status" value="1"/>
</dbReference>
<dbReference type="SUPFAM" id="SSF50475">
    <property type="entry name" value="FMN-binding split barrel"/>
    <property type="match status" value="1"/>
</dbReference>